<proteinExistence type="predicted"/>
<feature type="non-terminal residue" evidence="1">
    <location>
        <position position="61"/>
    </location>
</feature>
<sequence>MNAAGTAYVDLERWLTPYFPRVLALPELRPVRRRVHELLALELIARREAVPYPLLLLERGQ</sequence>
<evidence type="ECO:0000313" key="2">
    <source>
        <dbReference type="Proteomes" id="UP000823775"/>
    </source>
</evidence>
<reference evidence="1 2" key="1">
    <citation type="journal article" date="2021" name="BMC Genomics">
        <title>Datura genome reveals duplications of psychoactive alkaloid biosynthetic genes and high mutation rate following tissue culture.</title>
        <authorList>
            <person name="Rajewski A."/>
            <person name="Carter-House D."/>
            <person name="Stajich J."/>
            <person name="Litt A."/>
        </authorList>
    </citation>
    <scope>NUCLEOTIDE SEQUENCE [LARGE SCALE GENOMIC DNA]</scope>
    <source>
        <strain evidence="1">AR-01</strain>
    </source>
</reference>
<dbReference type="EMBL" id="JACEIK010001155">
    <property type="protein sequence ID" value="MCD7466570.1"/>
    <property type="molecule type" value="Genomic_DNA"/>
</dbReference>
<accession>A0ABS8T6J4</accession>
<comment type="caution">
    <text evidence="1">The sequence shown here is derived from an EMBL/GenBank/DDBJ whole genome shotgun (WGS) entry which is preliminary data.</text>
</comment>
<evidence type="ECO:0000313" key="1">
    <source>
        <dbReference type="EMBL" id="MCD7466570.1"/>
    </source>
</evidence>
<dbReference type="Proteomes" id="UP000823775">
    <property type="component" value="Unassembled WGS sequence"/>
</dbReference>
<keyword evidence="2" id="KW-1185">Reference proteome</keyword>
<gene>
    <name evidence="1" type="ORF">HAX54_003398</name>
</gene>
<organism evidence="1 2">
    <name type="scientific">Datura stramonium</name>
    <name type="common">Jimsonweed</name>
    <name type="synonym">Common thornapple</name>
    <dbReference type="NCBI Taxonomy" id="4076"/>
    <lineage>
        <taxon>Eukaryota</taxon>
        <taxon>Viridiplantae</taxon>
        <taxon>Streptophyta</taxon>
        <taxon>Embryophyta</taxon>
        <taxon>Tracheophyta</taxon>
        <taxon>Spermatophyta</taxon>
        <taxon>Magnoliopsida</taxon>
        <taxon>eudicotyledons</taxon>
        <taxon>Gunneridae</taxon>
        <taxon>Pentapetalae</taxon>
        <taxon>asterids</taxon>
        <taxon>lamiids</taxon>
        <taxon>Solanales</taxon>
        <taxon>Solanaceae</taxon>
        <taxon>Solanoideae</taxon>
        <taxon>Datureae</taxon>
        <taxon>Datura</taxon>
    </lineage>
</organism>
<name>A0ABS8T6J4_DATST</name>
<protein>
    <submittedName>
        <fullName evidence="1">Uncharacterized protein</fullName>
    </submittedName>
</protein>